<dbReference type="EMBL" id="JNBS01002017">
    <property type="protein sequence ID" value="OQR95863.1"/>
    <property type="molecule type" value="Genomic_DNA"/>
</dbReference>
<feature type="domain" description="Nrap protein" evidence="10">
    <location>
        <begin position="735"/>
        <end position="877"/>
    </location>
</feature>
<dbReference type="InterPro" id="IPR035370">
    <property type="entry name" value="Nrap_D5"/>
</dbReference>
<evidence type="ECO:0000256" key="4">
    <source>
        <dbReference type="ARBA" id="ARBA00023242"/>
    </source>
</evidence>
<accession>A0A1V9ZCZ7</accession>
<dbReference type="InterPro" id="IPR035368">
    <property type="entry name" value="Nrap_D3"/>
</dbReference>
<dbReference type="GO" id="GO:0032040">
    <property type="term" value="C:small-subunit processome"/>
    <property type="evidence" value="ECO:0007669"/>
    <property type="project" value="TreeGrafter"/>
</dbReference>
<proteinExistence type="inferred from homology"/>
<dbReference type="Gene3D" id="3.30.70.3030">
    <property type="match status" value="1"/>
</dbReference>
<dbReference type="STRING" id="74557.A0A1V9ZCZ7"/>
<dbReference type="GO" id="GO:0003723">
    <property type="term" value="F:RNA binding"/>
    <property type="evidence" value="ECO:0007669"/>
    <property type="project" value="UniProtKB-KW"/>
</dbReference>
<dbReference type="Pfam" id="PF17405">
    <property type="entry name" value="Nrap_D4"/>
    <property type="match status" value="1"/>
</dbReference>
<feature type="domain" description="Nrap protein" evidence="8">
    <location>
        <begin position="392"/>
        <end position="536"/>
    </location>
</feature>
<name>A0A1V9ZCZ7_9STRA</name>
<keyword evidence="3 5" id="KW-0694">RNA-binding</keyword>
<organism evidence="12 13">
    <name type="scientific">Thraustotheca clavata</name>
    <dbReference type="NCBI Taxonomy" id="74557"/>
    <lineage>
        <taxon>Eukaryota</taxon>
        <taxon>Sar</taxon>
        <taxon>Stramenopiles</taxon>
        <taxon>Oomycota</taxon>
        <taxon>Saprolegniomycetes</taxon>
        <taxon>Saprolegniales</taxon>
        <taxon>Achlyaceae</taxon>
        <taxon>Thraustotheca</taxon>
    </lineage>
</organism>
<evidence type="ECO:0000313" key="13">
    <source>
        <dbReference type="Proteomes" id="UP000243217"/>
    </source>
</evidence>
<dbReference type="GO" id="GO:0032545">
    <property type="term" value="C:CURI complex"/>
    <property type="evidence" value="ECO:0007669"/>
    <property type="project" value="TreeGrafter"/>
</dbReference>
<comment type="subcellular location">
    <subcellularLocation>
        <location evidence="1 5">Nucleus</location>
        <location evidence="1 5">Nucleolus</location>
    </subcellularLocation>
</comment>
<dbReference type="Proteomes" id="UP000243217">
    <property type="component" value="Unassembled WGS sequence"/>
</dbReference>
<reference evidence="12 13" key="1">
    <citation type="journal article" date="2014" name="Genome Biol. Evol.">
        <title>The secreted proteins of Achlya hypogyna and Thraustotheca clavata identify the ancestral oomycete secretome and reveal gene acquisitions by horizontal gene transfer.</title>
        <authorList>
            <person name="Misner I."/>
            <person name="Blouin N."/>
            <person name="Leonard G."/>
            <person name="Richards T.A."/>
            <person name="Lane C.E."/>
        </authorList>
    </citation>
    <scope>NUCLEOTIDE SEQUENCE [LARGE SCALE GENOMIC DNA]</scope>
    <source>
        <strain evidence="12 13">ATCC 34112</strain>
    </source>
</reference>
<evidence type="ECO:0000259" key="6">
    <source>
        <dbReference type="Pfam" id="PF03813"/>
    </source>
</evidence>
<dbReference type="GO" id="GO:0006409">
    <property type="term" value="P:tRNA export from nucleus"/>
    <property type="evidence" value="ECO:0007669"/>
    <property type="project" value="TreeGrafter"/>
</dbReference>
<protein>
    <submittedName>
        <fullName evidence="12">Nucleolar protein 6</fullName>
    </submittedName>
</protein>
<evidence type="ECO:0000256" key="2">
    <source>
        <dbReference type="ARBA" id="ARBA00006674"/>
    </source>
</evidence>
<dbReference type="Pfam" id="PF17404">
    <property type="entry name" value="Nrap_D3"/>
    <property type="match status" value="1"/>
</dbReference>
<dbReference type="InterPro" id="IPR035371">
    <property type="entry name" value="Nrap_D6"/>
</dbReference>
<dbReference type="Pfam" id="PF17407">
    <property type="entry name" value="Nrap_D6"/>
    <property type="match status" value="1"/>
</dbReference>
<gene>
    <name evidence="12" type="ORF">THRCLA_07506</name>
</gene>
<comment type="similarity">
    <text evidence="2 5">Belongs to the NRAP family.</text>
</comment>
<evidence type="ECO:0000259" key="11">
    <source>
        <dbReference type="Pfam" id="PF17407"/>
    </source>
</evidence>
<evidence type="ECO:0000256" key="1">
    <source>
        <dbReference type="ARBA" id="ARBA00004604"/>
    </source>
</evidence>
<dbReference type="GO" id="GO:0006364">
    <property type="term" value="P:rRNA processing"/>
    <property type="evidence" value="ECO:0007669"/>
    <property type="project" value="TreeGrafter"/>
</dbReference>
<evidence type="ECO:0000256" key="3">
    <source>
        <dbReference type="ARBA" id="ARBA00022884"/>
    </source>
</evidence>
<evidence type="ECO:0000313" key="12">
    <source>
        <dbReference type="EMBL" id="OQR95863.1"/>
    </source>
</evidence>
<dbReference type="PANTHER" id="PTHR17972:SF0">
    <property type="entry name" value="NUCLEOLAR PROTEIN 6"/>
    <property type="match status" value="1"/>
</dbReference>
<dbReference type="Gene3D" id="1.10.1410.10">
    <property type="match status" value="1"/>
</dbReference>
<evidence type="ECO:0000259" key="8">
    <source>
        <dbReference type="Pfam" id="PF17404"/>
    </source>
</evidence>
<dbReference type="Pfam" id="PF17406">
    <property type="entry name" value="Nrap_D5"/>
    <property type="match status" value="1"/>
</dbReference>
<feature type="domain" description="Nrap protein" evidence="9">
    <location>
        <begin position="556"/>
        <end position="708"/>
    </location>
</feature>
<keyword evidence="13" id="KW-1185">Reference proteome</keyword>
<evidence type="ECO:0000256" key="5">
    <source>
        <dbReference type="RuleBase" id="RU364032"/>
    </source>
</evidence>
<keyword evidence="4 5" id="KW-0539">Nucleus</keyword>
<dbReference type="InterPro" id="IPR035369">
    <property type="entry name" value="Nrap_D4"/>
</dbReference>
<evidence type="ECO:0000259" key="9">
    <source>
        <dbReference type="Pfam" id="PF17405"/>
    </source>
</evidence>
<dbReference type="InterPro" id="IPR035367">
    <property type="entry name" value="Nrap_D2"/>
</dbReference>
<dbReference type="InterPro" id="IPR035082">
    <property type="entry name" value="Nrap_D1"/>
</dbReference>
<evidence type="ECO:0000259" key="7">
    <source>
        <dbReference type="Pfam" id="PF17403"/>
    </source>
</evidence>
<dbReference type="Pfam" id="PF17403">
    <property type="entry name" value="Nrap_D2"/>
    <property type="match status" value="1"/>
</dbReference>
<evidence type="ECO:0000259" key="10">
    <source>
        <dbReference type="Pfam" id="PF17406"/>
    </source>
</evidence>
<sequence>MSKYALPSTEEMRQLQAADPTSVFQSNFVHLQTEQLLEEVTIAYEKFTPLNSTLFALKQCFDGLPEQQVTSACLNMNGIPVQNMLKEVALQFAPPTRLDVIGSHTLRHGIKISSNLTIDLAVQIPTKCFVPKDFLNYRYHDKRNLYLGVLASALQQIEEINSIRLTSFNQNAKKPVLQATLAKKIKGMTISLHIYPVIAEDCFQVSKLNPARSNLREDGSPTPFYNNSILEDMRMPSHLKSLHSVASQSATFVKACMLLKVWLRQRALQMNGFQASMILLHLVHTKKIHLTTSPDTMFKIWLNFIATLDISKPLVMPAEGDVVPTEAALQVFTSAFDVVFLDSSNRLNIFGNLSKSAMEEVQWLATQSYSWLQTGTLLDFQQTFIFQHSVWARYDEYITIPVPSSKAKAVSALQVDLDIAWPAYVTKLATEALGDRVARVAAIIFPPSNWSLNNRRNKPSTMTLGLSINPENATRIVDKGPDAEDKEAAAAFRSFWKEKAELRRFKDGSIVETVVWDDVKPHEIVCAIVDYIITANVSSISGITSSNSTLLEAETDSAAFTKHVPVMQKVWNSLASHLRSLDDVLPLKVKDVQPISAQFRYTSAQPPLAHPFASSSPVSVGSKYISTVVDPCVAVLQFESSSSWPTTYEAVQTAKLGFYVHLAHALEGIKNGGYTCQVFSRGVDVAVDGFVFRIIIHTERDRALSNTSPSTSTEFLSRQYGVPHATMVHALQFRHTCFAPTVRFVRSWLESQLCGSLLTLETTELIVASLFLQKDAPPHSMLSGFTRFLHLLANRPWTEEALIVDLQQSWGETEHREVQKRFDASATQPSTHPGFFVAASYEVMEHLSSWSRSRVHASDERIIVQRLVSLARATSTAWLNWLKHGGAPYGWQTCFAHAMDYDVVLHLETEALPSTKLHQSNKGSFALAYYKNMRQDASSLYVGFDPLDGIISNLKARLGDFALVFSSREVIAIRWKPNAFLPTRFRVMKATHYLPLDNDSGVAVPQIFSLLREVQEMTHGIVARMEIKS</sequence>
<comment type="caution">
    <text evidence="12">The sequence shown here is derived from an EMBL/GenBank/DDBJ whole genome shotgun (WGS) entry which is preliminary data.</text>
</comment>
<feature type="domain" description="Nrap protein" evidence="11">
    <location>
        <begin position="900"/>
        <end position="1024"/>
    </location>
</feature>
<dbReference type="GO" id="GO:0034456">
    <property type="term" value="C:UTP-C complex"/>
    <property type="evidence" value="ECO:0007669"/>
    <property type="project" value="TreeGrafter"/>
</dbReference>
<dbReference type="OrthoDB" id="10251401at2759"/>
<feature type="domain" description="Nrap protein" evidence="7">
    <location>
        <begin position="252"/>
        <end position="385"/>
    </location>
</feature>
<feature type="domain" description="Nrap protein" evidence="6">
    <location>
        <begin position="118"/>
        <end position="247"/>
    </location>
</feature>
<dbReference type="AlphaFoldDB" id="A0A1V9ZCZ7"/>
<dbReference type="PANTHER" id="PTHR17972">
    <property type="entry name" value="NUCLEOLAR RNA-ASSOCIATED PROTEIN"/>
    <property type="match status" value="1"/>
</dbReference>
<dbReference type="InterPro" id="IPR005554">
    <property type="entry name" value="NOL6/Upt22"/>
</dbReference>
<dbReference type="Pfam" id="PF03813">
    <property type="entry name" value="Nrap"/>
    <property type="match status" value="1"/>
</dbReference>